<evidence type="ECO:0000313" key="2">
    <source>
        <dbReference type="Proteomes" id="UP000744676"/>
    </source>
</evidence>
<proteinExistence type="predicted"/>
<evidence type="ECO:0000313" key="1">
    <source>
        <dbReference type="EMBL" id="KAF5100069.1"/>
    </source>
</evidence>
<keyword evidence="2" id="KW-1185">Reference proteome</keyword>
<comment type="caution">
    <text evidence="1">The sequence shown here is derived from an EMBL/GenBank/DDBJ whole genome shotgun (WGS) entry which is preliminary data.</text>
</comment>
<organism evidence="1 2">
    <name type="scientific">Geotrichum galactomycetum</name>
    <dbReference type="NCBI Taxonomy" id="27317"/>
    <lineage>
        <taxon>Eukaryota</taxon>
        <taxon>Fungi</taxon>
        <taxon>Dikarya</taxon>
        <taxon>Ascomycota</taxon>
        <taxon>Saccharomycotina</taxon>
        <taxon>Dipodascomycetes</taxon>
        <taxon>Dipodascales</taxon>
        <taxon>Dipodascaceae</taxon>
        <taxon>Geotrichum</taxon>
    </lineage>
</organism>
<accession>A0ACB6V769</accession>
<sequence>MQVESLILEYVQNWTNAFEGQLQLAYVGQVYKRLKDEGYKFPYSKKINSSFIDSSAPPEWVDSDTCMKCGTAFTFVNRKHHCRNCGGVFDQKHCSEYIPLPHLGINQAVRVCEDCYAKFKGQKRKSHKLLPNTVPYTSGLEDDMDEDFKRALQLSLEDSKGYSSGYYKPEPAKVEPPKQSIASPRDEDEEEQAIKAAIEASLRDIQASSTTSSAPTPDSNTLPSSGGAVLRPAWELTSVEADNISMYSTLVEKLKSAPPGSILRESQIQDLNENISSLRPKLARTLADVAGKYDQLVDMNAKLTTAIRLYDNILEERLNQSYQRHGSTETHGQYRGMLQTHITGQSQGPLSPSHGYAHEYPPQGNYPPQQYAQAPPVPQPYPGAQYPASSPQHPESNYPSQPPYNQQHLDFASLPPQQQPRPESPTNYAYYPPSGPPLTSPQGAPQSAPPQGLPPQGLSPQVPPPQSAPPQSAPLHDAPPSAPPTSQMFGLQRQDSISSASPQIQSPPPSAPSHNFAPSSPYSMPYQGQLPPVQSLPSGGPFIPTSQGGPGSPVQQFSSAPLESSQLPSAPPSAPSLPVSSTAPYPSSPSQSQSFDTSRSLQYPPPPQQQQQQQQPPHAPYPLGNDYPPTAPNPNQPPPVNYATAPYPQQAYAPYHSEPQPPVKKEEPLLIDL</sequence>
<dbReference type="EMBL" id="QVQA01000026">
    <property type="protein sequence ID" value="KAF5100069.1"/>
    <property type="molecule type" value="Genomic_DNA"/>
</dbReference>
<name>A0ACB6V769_9ASCO</name>
<reference evidence="1 2" key="1">
    <citation type="journal article" date="2020" name="Front. Microbiol.">
        <title>Phenotypic and Genetic Characterization of the Cheese Ripening Yeast Geotrichum candidum.</title>
        <authorList>
            <person name="Perkins V."/>
            <person name="Vignola S."/>
            <person name="Lessard M.H."/>
            <person name="Plante P.L."/>
            <person name="Corbeil J."/>
            <person name="Dugat-Bony E."/>
            <person name="Frenette M."/>
            <person name="Labrie S."/>
        </authorList>
    </citation>
    <scope>NUCLEOTIDE SEQUENCE [LARGE SCALE GENOMIC DNA]</scope>
    <source>
        <strain evidence="1 2">LMA-1147</strain>
    </source>
</reference>
<dbReference type="Proteomes" id="UP000744676">
    <property type="component" value="Unassembled WGS sequence"/>
</dbReference>
<protein>
    <submittedName>
        <fullName evidence="1">Uncharacterized protein</fullName>
    </submittedName>
</protein>
<gene>
    <name evidence="1" type="ORF">D0Z00_001406</name>
</gene>